<keyword evidence="4" id="KW-1185">Reference proteome</keyword>
<evidence type="ECO:0000259" key="2">
    <source>
        <dbReference type="Pfam" id="PF00144"/>
    </source>
</evidence>
<proteinExistence type="inferred from homology"/>
<protein>
    <recommendedName>
        <fullName evidence="2">Beta-lactamase-related domain-containing protein</fullName>
    </recommendedName>
</protein>
<comment type="caution">
    <text evidence="3">The sequence shown here is derived from an EMBL/GenBank/DDBJ whole genome shotgun (WGS) entry which is preliminary data.</text>
</comment>
<name>A0A1M2VDF5_TRAPU</name>
<dbReference type="SUPFAM" id="SSF56601">
    <property type="entry name" value="beta-lactamase/transpeptidase-like"/>
    <property type="match status" value="1"/>
</dbReference>
<evidence type="ECO:0000313" key="3">
    <source>
        <dbReference type="EMBL" id="OJT05567.1"/>
    </source>
</evidence>
<comment type="similarity">
    <text evidence="1">Belongs to the peptidase S12 family.</text>
</comment>
<sequence length="509" mass="56254">MLLFNVIAAYAGVYVFLRWNDGQWMLSRSTVTPQSDEVARQVITPEFSELARKLMAKGDVPGLSVGVVRWSESSASNADVEFGSWGIMSEQGANVTADTLFNIGSCSKAVLAVTMGILMEDFKYGRNNTALPPGLTELSWNSRINDLLPADEWGLANEWATKEATIGDILSHVSGLPRHDFAWDYTDSTVDVVKRLRYLKTTHGLRQEWDYNNQMYILGAHIITRYAGVSYTQYAKERVFHVLGMSATTFDPSVAERSGDLSHAWSYTGRRIPLWFGSDASKMLAGPGGVISNARDMTKWIAALIPGVTNILPQDNVLPPQVLTDVTQARAIVFGRSAVPGLSMIAYGMGWMRLTYLGHEVYAGTYANIGYGNITFCAPSTSSAYCDRVRAAFALTHNDTLNSSPALLAEWPRLLASHIRLVPHEPDADESSIFWLTTHYMFPEGYGKDQSPFDYELFPPGFGLYAQCATGEGFEDEGCGVFLTLEGYDGRKEGVPLREQADLWFEKVA</sequence>
<organism evidence="3 4">
    <name type="scientific">Trametes pubescens</name>
    <name type="common">White-rot fungus</name>
    <dbReference type="NCBI Taxonomy" id="154538"/>
    <lineage>
        <taxon>Eukaryota</taxon>
        <taxon>Fungi</taxon>
        <taxon>Dikarya</taxon>
        <taxon>Basidiomycota</taxon>
        <taxon>Agaricomycotina</taxon>
        <taxon>Agaricomycetes</taxon>
        <taxon>Polyporales</taxon>
        <taxon>Polyporaceae</taxon>
        <taxon>Trametes</taxon>
    </lineage>
</organism>
<dbReference type="InterPro" id="IPR050491">
    <property type="entry name" value="AmpC-like"/>
</dbReference>
<dbReference type="Pfam" id="PF00144">
    <property type="entry name" value="Beta-lactamase"/>
    <property type="match status" value="1"/>
</dbReference>
<dbReference type="PANTHER" id="PTHR46825">
    <property type="entry name" value="D-ALANYL-D-ALANINE-CARBOXYPEPTIDASE/ENDOPEPTIDASE AMPH"/>
    <property type="match status" value="1"/>
</dbReference>
<dbReference type="PANTHER" id="PTHR46825:SF15">
    <property type="entry name" value="BETA-LACTAMASE-RELATED DOMAIN-CONTAINING PROTEIN"/>
    <property type="match status" value="1"/>
</dbReference>
<accession>A0A1M2VDF5</accession>
<evidence type="ECO:0000256" key="1">
    <source>
        <dbReference type="ARBA" id="ARBA00038215"/>
    </source>
</evidence>
<dbReference type="EMBL" id="MNAD01001427">
    <property type="protein sequence ID" value="OJT05567.1"/>
    <property type="molecule type" value="Genomic_DNA"/>
</dbReference>
<dbReference type="AlphaFoldDB" id="A0A1M2VDF5"/>
<reference evidence="3 4" key="1">
    <citation type="submission" date="2016-10" db="EMBL/GenBank/DDBJ databases">
        <title>Genome sequence of the basidiomycete white-rot fungus Trametes pubescens.</title>
        <authorList>
            <person name="Makela M.R."/>
            <person name="Granchi Z."/>
            <person name="Peng M."/>
            <person name="De Vries R.P."/>
            <person name="Grigoriev I."/>
            <person name="Riley R."/>
            <person name="Hilden K."/>
        </authorList>
    </citation>
    <scope>NUCLEOTIDE SEQUENCE [LARGE SCALE GENOMIC DNA]</scope>
    <source>
        <strain evidence="3 4">FBCC735</strain>
    </source>
</reference>
<evidence type="ECO:0000313" key="4">
    <source>
        <dbReference type="Proteomes" id="UP000184267"/>
    </source>
</evidence>
<dbReference type="Gene3D" id="3.40.710.10">
    <property type="entry name" value="DD-peptidase/beta-lactamase superfamily"/>
    <property type="match status" value="1"/>
</dbReference>
<dbReference type="STRING" id="154538.A0A1M2VDF5"/>
<dbReference type="InterPro" id="IPR001466">
    <property type="entry name" value="Beta-lactam-related"/>
</dbReference>
<feature type="domain" description="Beta-lactamase-related" evidence="2">
    <location>
        <begin position="48"/>
        <end position="370"/>
    </location>
</feature>
<dbReference type="OrthoDB" id="5946976at2759"/>
<dbReference type="Proteomes" id="UP000184267">
    <property type="component" value="Unassembled WGS sequence"/>
</dbReference>
<gene>
    <name evidence="3" type="ORF">TRAPUB_3616</name>
</gene>
<dbReference type="InterPro" id="IPR012338">
    <property type="entry name" value="Beta-lactam/transpept-like"/>
</dbReference>
<dbReference type="OMA" id="WGLANEW"/>